<proteinExistence type="predicted"/>
<dbReference type="Pfam" id="PF00990">
    <property type="entry name" value="GGDEF"/>
    <property type="match status" value="1"/>
</dbReference>
<comment type="catalytic activity">
    <reaction evidence="3">
        <text>2 GTP = 3',3'-c-di-GMP + 2 diphosphate</text>
        <dbReference type="Rhea" id="RHEA:24898"/>
        <dbReference type="ChEBI" id="CHEBI:33019"/>
        <dbReference type="ChEBI" id="CHEBI:37565"/>
        <dbReference type="ChEBI" id="CHEBI:58805"/>
        <dbReference type="EC" id="2.7.7.65"/>
    </reaction>
</comment>
<dbReference type="PROSITE" id="PS50887">
    <property type="entry name" value="GGDEF"/>
    <property type="match status" value="1"/>
</dbReference>
<dbReference type="Gene3D" id="3.30.450.20">
    <property type="entry name" value="PAS domain"/>
    <property type="match status" value="1"/>
</dbReference>
<dbReference type="FunFam" id="3.30.70.270:FF:000001">
    <property type="entry name" value="Diguanylate cyclase domain protein"/>
    <property type="match status" value="1"/>
</dbReference>
<dbReference type="SUPFAM" id="SSF55785">
    <property type="entry name" value="PYP-like sensor domain (PAS domain)"/>
    <property type="match status" value="1"/>
</dbReference>
<dbReference type="PANTHER" id="PTHR45138:SF9">
    <property type="entry name" value="DIGUANYLATE CYCLASE DGCM-RELATED"/>
    <property type="match status" value="1"/>
</dbReference>
<dbReference type="GO" id="GO:0043709">
    <property type="term" value="P:cell adhesion involved in single-species biofilm formation"/>
    <property type="evidence" value="ECO:0007669"/>
    <property type="project" value="TreeGrafter"/>
</dbReference>
<dbReference type="Gene3D" id="3.30.70.270">
    <property type="match status" value="1"/>
</dbReference>
<evidence type="ECO:0000313" key="6">
    <source>
        <dbReference type="Proteomes" id="UP000595095"/>
    </source>
</evidence>
<dbReference type="SMART" id="SM00091">
    <property type="entry name" value="PAS"/>
    <property type="match status" value="1"/>
</dbReference>
<evidence type="ECO:0000259" key="4">
    <source>
        <dbReference type="PROSITE" id="PS50887"/>
    </source>
</evidence>
<dbReference type="InterPro" id="IPR035965">
    <property type="entry name" value="PAS-like_dom_sf"/>
</dbReference>
<dbReference type="RefSeq" id="WP_195810404.1">
    <property type="nucleotide sequence ID" value="NZ_CP064795.1"/>
</dbReference>
<dbReference type="AlphaFoldDB" id="A0A7S9HCP2"/>
<dbReference type="EC" id="2.7.7.65" evidence="2"/>
<dbReference type="InterPro" id="IPR000160">
    <property type="entry name" value="GGDEF_dom"/>
</dbReference>
<dbReference type="InterPro" id="IPR043128">
    <property type="entry name" value="Rev_trsase/Diguanyl_cyclase"/>
</dbReference>
<dbReference type="InterPro" id="IPR050469">
    <property type="entry name" value="Diguanylate_Cyclase"/>
</dbReference>
<dbReference type="KEGG" id="smaa:IT774_14550"/>
<sequence length="318" mass="36381">MTNAKLQSLPWQEELLSSLEVGIVVLNEHFQVVVWNQFMENHSDIRPAQICGQSLFAHFDDIDENWLRAKAEPVFNLQTPVFLIWEQRPYLFKFGSNRPITSDSATMYQNVTIFPLITTDDGRVDRLCMLVYDVTDQAVGKLRGERLNEELQYMSRIDGLTGLYNRRYWQERFDAIYKLSRRRDSNVTALMLDIDHFKKINDTYGHQAGDKVIQTLATVIQQCIRETDLAGRYGGEEFALVLPDATAQEALLVAERIRTAVLNTQVQHDTHTICFTVSLGLAPFSQQTRTAMAWLEQADMALYDAKASGRNMALVYTG</sequence>
<feature type="domain" description="GGDEF" evidence="4">
    <location>
        <begin position="185"/>
        <end position="318"/>
    </location>
</feature>
<dbReference type="PANTHER" id="PTHR45138">
    <property type="entry name" value="REGULATORY COMPONENTS OF SENSORY TRANSDUCTION SYSTEM"/>
    <property type="match status" value="1"/>
</dbReference>
<gene>
    <name evidence="5" type="ORF">IT774_14550</name>
</gene>
<dbReference type="CDD" id="cd01949">
    <property type="entry name" value="GGDEF"/>
    <property type="match status" value="1"/>
</dbReference>
<dbReference type="InterPro" id="IPR029787">
    <property type="entry name" value="Nucleotide_cyclase"/>
</dbReference>
<evidence type="ECO:0000313" key="5">
    <source>
        <dbReference type="EMBL" id="QPG05314.1"/>
    </source>
</evidence>
<dbReference type="NCBIfam" id="TIGR00254">
    <property type="entry name" value="GGDEF"/>
    <property type="match status" value="1"/>
</dbReference>
<name>A0A7S9HCP2_9ALTE</name>
<evidence type="ECO:0000256" key="2">
    <source>
        <dbReference type="ARBA" id="ARBA00012528"/>
    </source>
</evidence>
<comment type="cofactor">
    <cofactor evidence="1">
        <name>Mg(2+)</name>
        <dbReference type="ChEBI" id="CHEBI:18420"/>
    </cofactor>
</comment>
<organism evidence="5 6">
    <name type="scientific">Salinimonas marina</name>
    <dbReference type="NCBI Taxonomy" id="2785918"/>
    <lineage>
        <taxon>Bacteria</taxon>
        <taxon>Pseudomonadati</taxon>
        <taxon>Pseudomonadota</taxon>
        <taxon>Gammaproteobacteria</taxon>
        <taxon>Alteromonadales</taxon>
        <taxon>Alteromonadaceae</taxon>
        <taxon>Alteromonas/Salinimonas group</taxon>
        <taxon>Salinimonas</taxon>
    </lineage>
</organism>
<evidence type="ECO:0000256" key="1">
    <source>
        <dbReference type="ARBA" id="ARBA00001946"/>
    </source>
</evidence>
<dbReference type="SUPFAM" id="SSF55073">
    <property type="entry name" value="Nucleotide cyclase"/>
    <property type="match status" value="1"/>
</dbReference>
<accession>A0A7S9HCP2</accession>
<keyword evidence="6" id="KW-1185">Reference proteome</keyword>
<dbReference type="Proteomes" id="UP000595095">
    <property type="component" value="Chromosome"/>
</dbReference>
<protein>
    <recommendedName>
        <fullName evidence="2">diguanylate cyclase</fullName>
        <ecNumber evidence="2">2.7.7.65</ecNumber>
    </recommendedName>
</protein>
<dbReference type="GO" id="GO:1902201">
    <property type="term" value="P:negative regulation of bacterial-type flagellum-dependent cell motility"/>
    <property type="evidence" value="ECO:0007669"/>
    <property type="project" value="TreeGrafter"/>
</dbReference>
<dbReference type="GO" id="GO:0005886">
    <property type="term" value="C:plasma membrane"/>
    <property type="evidence" value="ECO:0007669"/>
    <property type="project" value="TreeGrafter"/>
</dbReference>
<dbReference type="CDD" id="cd00130">
    <property type="entry name" value="PAS"/>
    <property type="match status" value="1"/>
</dbReference>
<reference evidence="5 6" key="1">
    <citation type="submission" date="2020-11" db="EMBL/GenBank/DDBJ databases">
        <title>Complete genome sequence for Salinimonas sp. strain G2-b.</title>
        <authorList>
            <person name="Park S.-J."/>
        </authorList>
    </citation>
    <scope>NUCLEOTIDE SEQUENCE [LARGE SCALE GENOMIC DNA]</scope>
    <source>
        <strain evidence="5 6">G2-b</strain>
    </source>
</reference>
<dbReference type="SMART" id="SM00267">
    <property type="entry name" value="GGDEF"/>
    <property type="match status" value="1"/>
</dbReference>
<evidence type="ECO:0000256" key="3">
    <source>
        <dbReference type="ARBA" id="ARBA00034247"/>
    </source>
</evidence>
<dbReference type="InterPro" id="IPR000014">
    <property type="entry name" value="PAS"/>
</dbReference>
<dbReference type="EMBL" id="CP064795">
    <property type="protein sequence ID" value="QPG05314.1"/>
    <property type="molecule type" value="Genomic_DNA"/>
</dbReference>
<dbReference type="GO" id="GO:0052621">
    <property type="term" value="F:diguanylate cyclase activity"/>
    <property type="evidence" value="ECO:0007669"/>
    <property type="project" value="UniProtKB-EC"/>
</dbReference>